<evidence type="ECO:0000256" key="8">
    <source>
        <dbReference type="ARBA" id="ARBA00023136"/>
    </source>
</evidence>
<gene>
    <name evidence="9 13" type="primary">secY</name>
    <name evidence="13" type="ORF">JDW22_06815</name>
</gene>
<dbReference type="PANTHER" id="PTHR10906">
    <property type="entry name" value="SECY/SEC61-ALPHA FAMILY MEMBER"/>
    <property type="match status" value="1"/>
</dbReference>
<evidence type="ECO:0000256" key="11">
    <source>
        <dbReference type="RuleBase" id="RU003484"/>
    </source>
</evidence>
<dbReference type="NCBIfam" id="TIGR00967">
    <property type="entry name" value="3a0501s007"/>
    <property type="match status" value="1"/>
</dbReference>
<comment type="similarity">
    <text evidence="2 9 12">Belongs to the SecY/SEC61-alpha family.</text>
</comment>
<keyword evidence="7 9" id="KW-0811">Translocation</keyword>
<feature type="transmembrane region" description="Helical" evidence="9">
    <location>
        <begin position="390"/>
        <end position="409"/>
    </location>
</feature>
<evidence type="ECO:0000256" key="10">
    <source>
        <dbReference type="RuleBase" id="RU000537"/>
    </source>
</evidence>
<feature type="transmembrane region" description="Helical" evidence="9">
    <location>
        <begin position="362"/>
        <end position="384"/>
    </location>
</feature>
<dbReference type="PIRSF" id="PIRSF004557">
    <property type="entry name" value="SecY"/>
    <property type="match status" value="1"/>
</dbReference>
<dbReference type="PRINTS" id="PR00303">
    <property type="entry name" value="SECYTRNLCASE"/>
</dbReference>
<feature type="transmembrane region" description="Helical" evidence="9">
    <location>
        <begin position="21"/>
        <end position="39"/>
    </location>
</feature>
<comment type="subunit">
    <text evidence="9">Component of the Sec protein translocase complex. Heterotrimer consisting of SecY, SecE and SecG subunits. The heterotrimers can form oligomers, although 1 heterotrimer is thought to be able to translocate proteins. Interacts with the ribosome. Interacts with SecDF, and other proteins may be involved. Interacts with SecA.</text>
</comment>
<evidence type="ECO:0000256" key="4">
    <source>
        <dbReference type="ARBA" id="ARBA00022692"/>
    </source>
</evidence>
<evidence type="ECO:0000256" key="1">
    <source>
        <dbReference type="ARBA" id="ARBA00004141"/>
    </source>
</evidence>
<keyword evidence="14" id="KW-1185">Reference proteome</keyword>
<reference evidence="13 14" key="1">
    <citation type="journal article" date="2021" name="Pathogens">
        <title>Isolation and Characterization of Kingella bonacorsii sp. nov., A Novel Kingella Species Detected in a Stable Periodontitis Subject.</title>
        <authorList>
            <person name="Antezack A."/>
            <person name="Boxberger M."/>
            <person name="Rolland C."/>
            <person name="Monnet-Corti V."/>
            <person name="La Scola B."/>
        </authorList>
    </citation>
    <scope>NUCLEOTIDE SEQUENCE [LARGE SCALE GENOMIC DNA]</scope>
    <source>
        <strain evidence="13 14">Marseille-Q4569</strain>
    </source>
</reference>
<evidence type="ECO:0000313" key="13">
    <source>
        <dbReference type="EMBL" id="MBK0396295.1"/>
    </source>
</evidence>
<accession>A0ABS1BTS1</accession>
<dbReference type="Gene3D" id="1.10.3370.10">
    <property type="entry name" value="SecY subunit domain"/>
    <property type="match status" value="1"/>
</dbReference>
<dbReference type="Proteomes" id="UP000614058">
    <property type="component" value="Unassembled WGS sequence"/>
</dbReference>
<keyword evidence="5 9" id="KW-0653">Protein transport</keyword>
<feature type="transmembrane region" description="Helical" evidence="9">
    <location>
        <begin position="76"/>
        <end position="100"/>
    </location>
</feature>
<dbReference type="PROSITE" id="PS00755">
    <property type="entry name" value="SECY_1"/>
    <property type="match status" value="1"/>
</dbReference>
<evidence type="ECO:0000256" key="3">
    <source>
        <dbReference type="ARBA" id="ARBA00022448"/>
    </source>
</evidence>
<proteinExistence type="inferred from homology"/>
<dbReference type="Pfam" id="PF00344">
    <property type="entry name" value="SecY"/>
    <property type="match status" value="1"/>
</dbReference>
<organism evidence="13 14">
    <name type="scientific">Kingella bonacorsii</name>
    <dbReference type="NCBI Taxonomy" id="2796361"/>
    <lineage>
        <taxon>Bacteria</taxon>
        <taxon>Pseudomonadati</taxon>
        <taxon>Pseudomonadota</taxon>
        <taxon>Betaproteobacteria</taxon>
        <taxon>Neisseriales</taxon>
        <taxon>Neisseriaceae</taxon>
        <taxon>Kingella</taxon>
    </lineage>
</organism>
<keyword evidence="3 9" id="KW-0813">Transport</keyword>
<sequence>MAAKLFLSKQSKLWSNREFRSRVIFLLGSLIVFRIGSHIPVPGVDANALAQVYQQGANGSILSMFNIFSGGALERFSIFAIGIMPYISSSIIMQLASEILPTLKNMKKEGNVGRKLITKYTRLGTVLLAAIQSIGVATFVLSQKIVVISPFEFYISTVTCLVGGTMFLMWLGEQITERGIGNGISLLITAGIISGIPSAITLLNNLAQERPLLAVSLLFVVLLLVLGIVFIESALRKVPIQYAKQQNANGHSLNNSVAHIPFKLNMAGVIPPIFASSIIMLPSMLLNWLNPGSSAVGKVLSILRHGQIAYMIVFAATIIFFCYFYTALAFSPREIAENLKKGGAFVPGVRPGDKTAQYLENVVLRLTLFGALYIAFVCLLPEVLTSFVGVPFYLGGTSLLILIVVVMDFNTQIMSYRVTQRYEGLVSSRSGLK</sequence>
<name>A0ABS1BTS1_9NEIS</name>
<protein>
    <recommendedName>
        <fullName evidence="9 10">Protein translocase subunit SecY</fullName>
    </recommendedName>
</protein>
<evidence type="ECO:0000256" key="7">
    <source>
        <dbReference type="ARBA" id="ARBA00023010"/>
    </source>
</evidence>
<evidence type="ECO:0000256" key="9">
    <source>
        <dbReference type="HAMAP-Rule" id="MF_01465"/>
    </source>
</evidence>
<dbReference type="HAMAP" id="MF_01465">
    <property type="entry name" value="SecY"/>
    <property type="match status" value="1"/>
</dbReference>
<feature type="transmembrane region" description="Helical" evidence="9">
    <location>
        <begin position="153"/>
        <end position="172"/>
    </location>
</feature>
<dbReference type="InterPro" id="IPR023201">
    <property type="entry name" value="SecY_dom_sf"/>
</dbReference>
<evidence type="ECO:0000256" key="5">
    <source>
        <dbReference type="ARBA" id="ARBA00022927"/>
    </source>
</evidence>
<keyword evidence="9" id="KW-1003">Cell membrane</keyword>
<feature type="transmembrane region" description="Helical" evidence="9">
    <location>
        <begin position="212"/>
        <end position="231"/>
    </location>
</feature>
<evidence type="ECO:0000313" key="14">
    <source>
        <dbReference type="Proteomes" id="UP000614058"/>
    </source>
</evidence>
<dbReference type="InterPro" id="IPR026593">
    <property type="entry name" value="SecY"/>
</dbReference>
<comment type="caution">
    <text evidence="13">The sequence shown here is derived from an EMBL/GenBank/DDBJ whole genome shotgun (WGS) entry which is preliminary data.</text>
</comment>
<dbReference type="InterPro" id="IPR030659">
    <property type="entry name" value="SecY_CS"/>
</dbReference>
<keyword evidence="6 9" id="KW-1133">Transmembrane helix</keyword>
<feature type="transmembrane region" description="Helical" evidence="9">
    <location>
        <begin position="308"/>
        <end position="330"/>
    </location>
</feature>
<evidence type="ECO:0000256" key="6">
    <source>
        <dbReference type="ARBA" id="ARBA00022989"/>
    </source>
</evidence>
<keyword evidence="4 9" id="KW-0812">Transmembrane</keyword>
<dbReference type="SUPFAM" id="SSF103491">
    <property type="entry name" value="Preprotein translocase SecY subunit"/>
    <property type="match status" value="1"/>
</dbReference>
<dbReference type="PROSITE" id="PS00756">
    <property type="entry name" value="SECY_2"/>
    <property type="match status" value="1"/>
</dbReference>
<dbReference type="InterPro" id="IPR002208">
    <property type="entry name" value="SecY/SEC61-alpha"/>
</dbReference>
<feature type="transmembrane region" description="Helical" evidence="9">
    <location>
        <begin position="120"/>
        <end position="141"/>
    </location>
</feature>
<evidence type="ECO:0000256" key="2">
    <source>
        <dbReference type="ARBA" id="ARBA00005751"/>
    </source>
</evidence>
<dbReference type="EMBL" id="JAEHNZ010000002">
    <property type="protein sequence ID" value="MBK0396295.1"/>
    <property type="molecule type" value="Genomic_DNA"/>
</dbReference>
<evidence type="ECO:0000256" key="12">
    <source>
        <dbReference type="RuleBase" id="RU004349"/>
    </source>
</evidence>
<keyword evidence="8 9" id="KW-0472">Membrane</keyword>
<comment type="function">
    <text evidence="9 10">The central subunit of the protein translocation channel SecYEG. Consists of two halves formed by TMs 1-5 and 6-10. These two domains form a lateral gate at the front which open onto the bilayer between TMs 2 and 7, and are clamped together by SecE at the back. The channel is closed by both a pore ring composed of hydrophobic SecY resides and a short helix (helix 2A) on the extracellular side of the membrane which forms a plug. The plug probably moves laterally to allow the channel to open. The ring and the pore may move independently.</text>
</comment>
<comment type="subcellular location">
    <subcellularLocation>
        <location evidence="9">Cell membrane</location>
        <topology evidence="9">Multi-pass membrane protein</topology>
    </subcellularLocation>
    <subcellularLocation>
        <location evidence="1 11">Membrane</location>
        <topology evidence="1 11">Multi-pass membrane protein</topology>
    </subcellularLocation>
</comment>
<feature type="transmembrane region" description="Helical" evidence="9">
    <location>
        <begin position="184"/>
        <end position="206"/>
    </location>
</feature>
<feature type="transmembrane region" description="Helical" evidence="9">
    <location>
        <begin position="269"/>
        <end position="288"/>
    </location>
</feature>